<protein>
    <submittedName>
        <fullName evidence="3">Protein-glutamine gamma-glutamyltransferase</fullName>
    </submittedName>
</protein>
<keyword evidence="1" id="KW-0808">Transferase</keyword>
<dbReference type="EMBL" id="JBHUME010000007">
    <property type="protein sequence ID" value="MFD2612640.1"/>
    <property type="molecule type" value="Genomic_DNA"/>
</dbReference>
<keyword evidence="2" id="KW-0749">Sporulation</keyword>
<comment type="caution">
    <text evidence="3">The sequence shown here is derived from an EMBL/GenBank/DDBJ whole genome shotgun (WGS) entry which is preliminary data.</text>
</comment>
<keyword evidence="4" id="KW-1185">Reference proteome</keyword>
<evidence type="ECO:0000256" key="1">
    <source>
        <dbReference type="ARBA" id="ARBA00022679"/>
    </source>
</evidence>
<proteinExistence type="inferred from homology"/>
<dbReference type="Proteomes" id="UP001597541">
    <property type="component" value="Unassembled WGS sequence"/>
</dbReference>
<dbReference type="InterPro" id="IPR020916">
    <property type="entry name" value="Gln_gamma-glutamylTfrase_bac"/>
</dbReference>
<evidence type="ECO:0000313" key="3">
    <source>
        <dbReference type="EMBL" id="MFD2612640.1"/>
    </source>
</evidence>
<dbReference type="HAMAP" id="MF_00727">
    <property type="entry name" value="Tgl"/>
    <property type="match status" value="1"/>
</dbReference>
<name>A0ABW5PCI2_9BACL</name>
<gene>
    <name evidence="3" type="ORF">ACFSUF_09415</name>
</gene>
<dbReference type="RefSeq" id="WP_377602352.1">
    <property type="nucleotide sequence ID" value="NZ_JBHUME010000007.1"/>
</dbReference>
<sequence length="271" mass="31394">MILLSGQPVREVSGPLTPLEQFIVNEKMMSMLPYSYETEDQLRFELKVRLNLVEASKQMCYSRVQFGDFPKSRCNPAYWIRMPNGGFRQRPDVRSSEAISDFFLRSEFYTFECATAIIILMYKAVLETIGAPLFNTYFRNLVLFTWNTDEDLRIITRPSRESFPGDVLYFRNPDVSPINPEWQGENVVELGNNLFYGHGTGIKTPYEIIRELNSYRRRFAFRSAYLVEQVTAPDYKYLYQLSKSLPHPLEAGYPYRGIVSKIGEFTVVAAG</sequence>
<organism evidence="3 4">
    <name type="scientific">Paenibacillus gansuensis</name>
    <dbReference type="NCBI Taxonomy" id="306542"/>
    <lineage>
        <taxon>Bacteria</taxon>
        <taxon>Bacillati</taxon>
        <taxon>Bacillota</taxon>
        <taxon>Bacilli</taxon>
        <taxon>Bacillales</taxon>
        <taxon>Paenibacillaceae</taxon>
        <taxon>Paenibacillus</taxon>
    </lineage>
</organism>
<accession>A0ABW5PCI2</accession>
<reference evidence="4" key="1">
    <citation type="journal article" date="2019" name="Int. J. Syst. Evol. Microbiol.">
        <title>The Global Catalogue of Microorganisms (GCM) 10K type strain sequencing project: providing services to taxonomists for standard genome sequencing and annotation.</title>
        <authorList>
            <consortium name="The Broad Institute Genomics Platform"/>
            <consortium name="The Broad Institute Genome Sequencing Center for Infectious Disease"/>
            <person name="Wu L."/>
            <person name="Ma J."/>
        </authorList>
    </citation>
    <scope>NUCLEOTIDE SEQUENCE [LARGE SCALE GENOMIC DNA]</scope>
    <source>
        <strain evidence="4">KCTC 3950</strain>
    </source>
</reference>
<evidence type="ECO:0000256" key="2">
    <source>
        <dbReference type="ARBA" id="ARBA00022969"/>
    </source>
</evidence>
<dbReference type="Pfam" id="PF20085">
    <property type="entry name" value="TGL"/>
    <property type="match status" value="1"/>
</dbReference>
<evidence type="ECO:0000313" key="4">
    <source>
        <dbReference type="Proteomes" id="UP001597541"/>
    </source>
</evidence>